<dbReference type="Proteomes" id="UP001059844">
    <property type="component" value="Chromosome"/>
</dbReference>
<dbReference type="InterPro" id="IPR025412">
    <property type="entry name" value="DUF4304"/>
</dbReference>
<proteinExistence type="predicted"/>
<evidence type="ECO:0000313" key="1">
    <source>
        <dbReference type="EMBL" id="UUC44758.1"/>
    </source>
</evidence>
<organism evidence="1 2">
    <name type="scientific">Flavobacterium cerinum</name>
    <dbReference type="NCBI Taxonomy" id="2502784"/>
    <lineage>
        <taxon>Bacteria</taxon>
        <taxon>Pseudomonadati</taxon>
        <taxon>Bacteroidota</taxon>
        <taxon>Flavobacteriia</taxon>
        <taxon>Flavobacteriales</taxon>
        <taxon>Flavobacteriaceae</taxon>
        <taxon>Flavobacterium</taxon>
    </lineage>
</organism>
<keyword evidence="2" id="KW-1185">Reference proteome</keyword>
<name>A0ABY5IPI9_9FLAO</name>
<evidence type="ECO:0000313" key="2">
    <source>
        <dbReference type="Proteomes" id="UP001059844"/>
    </source>
</evidence>
<dbReference type="Pfam" id="PF14137">
    <property type="entry name" value="DUF4304"/>
    <property type="match status" value="1"/>
</dbReference>
<protein>
    <submittedName>
        <fullName evidence="1">DUF4304 domain-containing protein</fullName>
    </submittedName>
</protein>
<reference evidence="1" key="1">
    <citation type="submission" date="2022-07" db="EMBL/GenBank/DDBJ databases">
        <title>Isolation, identification, and degradation of a PFOSA degrading strain from sewage treatment plant.</title>
        <authorList>
            <person name="Zhang L."/>
            <person name="Huo Y."/>
        </authorList>
    </citation>
    <scope>NUCLEOTIDE SEQUENCE</scope>
    <source>
        <strain evidence="1">C1</strain>
    </source>
</reference>
<accession>A0ABY5IPI9</accession>
<dbReference type="EMBL" id="CP101751">
    <property type="protein sequence ID" value="UUC44758.1"/>
    <property type="molecule type" value="Genomic_DNA"/>
</dbReference>
<sequence length="144" mass="17307">MERKEHRNKIDIALKEIFIPFLREKGFKGSLPHFRRQQSDRINLLTFQHSLYDTKFVVEIANCDPNGITTHWGKEIPKNKVTAHDVVYRMRLGSDKQNIDYWFDYGKESLFTDNYKKIANEIIELWNDAEKWWEENPIDYGKLK</sequence>
<gene>
    <name evidence="1" type="ORF">NOX80_14105</name>
</gene>
<dbReference type="RefSeq" id="WP_256550442.1">
    <property type="nucleotide sequence ID" value="NZ_CP101751.1"/>
</dbReference>